<evidence type="ECO:0000313" key="2">
    <source>
        <dbReference type="EMBL" id="EMF08730.1"/>
    </source>
</evidence>
<dbReference type="Proteomes" id="UP000016931">
    <property type="component" value="Unassembled WGS sequence"/>
</dbReference>
<gene>
    <name evidence="2" type="ORF">SEPMUDRAFT_144552</name>
</gene>
<dbReference type="EMBL" id="KB456270">
    <property type="protein sequence ID" value="EMF08730.1"/>
    <property type="molecule type" value="Genomic_DNA"/>
</dbReference>
<dbReference type="PANTHER" id="PTHR38121:SF2">
    <property type="entry name" value="ACYLTRANSFERASE 3 DOMAIN-CONTAINING PROTEIN"/>
    <property type="match status" value="1"/>
</dbReference>
<dbReference type="AlphaFoldDB" id="M3CA44"/>
<dbReference type="PROSITE" id="PS51762">
    <property type="entry name" value="GH16_2"/>
    <property type="match status" value="1"/>
</dbReference>
<sequence length="309" mass="33753">MSIHTLQDCDCGLIDAKDPTGSIFTSLFVTDFTKVSRNQLSDQFIAAAFTVNQPEAPYARAFSPNQVRLTALGLELTVSPALADSNLVPSGQIFTRKSSYFYGSYSARIQTATVPGTVTALFNYRNATSEVDIEFLTSSTSPALLYTVKPQRYLSTGNPENSTYQREPWNGTVESFHTASHLWSFTWLPEIVHYGLDGQYTDNITVNVPQSPGHLAINHWSNGDSRYSSGPPPVNSTVVVSYLQAVYNDTDAVPLACKKTPMACIVDDGYLRSSESPNPSISSTSTSISDIILLLLFLLLLASKYCVKA</sequence>
<proteinExistence type="predicted"/>
<dbReference type="RefSeq" id="XP_016756851.1">
    <property type="nucleotide sequence ID" value="XM_016903077.1"/>
</dbReference>
<dbReference type="HOGENOM" id="CLU_861083_0_0_1"/>
<dbReference type="SUPFAM" id="SSF49899">
    <property type="entry name" value="Concanavalin A-like lectins/glucanases"/>
    <property type="match status" value="1"/>
</dbReference>
<name>M3CA44_SPHMS</name>
<dbReference type="CDD" id="cd00413">
    <property type="entry name" value="Glyco_hydrolase_16"/>
    <property type="match status" value="1"/>
</dbReference>
<dbReference type="STRING" id="692275.M3CA44"/>
<dbReference type="GO" id="GO:0005975">
    <property type="term" value="P:carbohydrate metabolic process"/>
    <property type="evidence" value="ECO:0007669"/>
    <property type="project" value="InterPro"/>
</dbReference>
<dbReference type="eggNOG" id="ENOG502R6CR">
    <property type="taxonomic scope" value="Eukaryota"/>
</dbReference>
<reference evidence="2 3" key="1">
    <citation type="journal article" date="2012" name="PLoS Pathog.">
        <title>Diverse lifestyles and strategies of plant pathogenesis encoded in the genomes of eighteen Dothideomycetes fungi.</title>
        <authorList>
            <person name="Ohm R.A."/>
            <person name="Feau N."/>
            <person name="Henrissat B."/>
            <person name="Schoch C.L."/>
            <person name="Horwitz B.A."/>
            <person name="Barry K.W."/>
            <person name="Condon B.J."/>
            <person name="Copeland A.C."/>
            <person name="Dhillon B."/>
            <person name="Glaser F."/>
            <person name="Hesse C.N."/>
            <person name="Kosti I."/>
            <person name="LaButti K."/>
            <person name="Lindquist E.A."/>
            <person name="Lucas S."/>
            <person name="Salamov A.A."/>
            <person name="Bradshaw R.E."/>
            <person name="Ciuffetti L."/>
            <person name="Hamelin R.C."/>
            <person name="Kema G.H.J."/>
            <person name="Lawrence C."/>
            <person name="Scott J.A."/>
            <person name="Spatafora J.W."/>
            <person name="Turgeon B.G."/>
            <person name="de Wit P.J.G.M."/>
            <person name="Zhong S."/>
            <person name="Goodwin S.B."/>
            <person name="Grigoriev I.V."/>
        </authorList>
    </citation>
    <scope>NUCLEOTIDE SEQUENCE [LARGE SCALE GENOMIC DNA]</scope>
    <source>
        <strain evidence="2 3">SO2202</strain>
    </source>
</reference>
<dbReference type="PANTHER" id="PTHR38121">
    <property type="entry name" value="GH16 DOMAIN-CONTAINING PROTEIN"/>
    <property type="match status" value="1"/>
</dbReference>
<organism evidence="2 3">
    <name type="scientific">Sphaerulina musiva (strain SO2202)</name>
    <name type="common">Poplar stem canker fungus</name>
    <name type="synonym">Septoria musiva</name>
    <dbReference type="NCBI Taxonomy" id="692275"/>
    <lineage>
        <taxon>Eukaryota</taxon>
        <taxon>Fungi</taxon>
        <taxon>Dikarya</taxon>
        <taxon>Ascomycota</taxon>
        <taxon>Pezizomycotina</taxon>
        <taxon>Dothideomycetes</taxon>
        <taxon>Dothideomycetidae</taxon>
        <taxon>Mycosphaerellales</taxon>
        <taxon>Mycosphaerellaceae</taxon>
        <taxon>Sphaerulina</taxon>
    </lineage>
</organism>
<evidence type="ECO:0000313" key="3">
    <source>
        <dbReference type="Proteomes" id="UP000016931"/>
    </source>
</evidence>
<feature type="domain" description="GH16" evidence="1">
    <location>
        <begin position="22"/>
        <end position="251"/>
    </location>
</feature>
<dbReference type="Gene3D" id="2.60.120.200">
    <property type="match status" value="1"/>
</dbReference>
<protein>
    <submittedName>
        <fullName evidence="2">Glycoside hydrolase family 16 protein</fullName>
    </submittedName>
</protein>
<dbReference type="InterPro" id="IPR000757">
    <property type="entry name" value="Beta-glucanase-like"/>
</dbReference>
<evidence type="ECO:0000259" key="1">
    <source>
        <dbReference type="PROSITE" id="PS51762"/>
    </source>
</evidence>
<dbReference type="GeneID" id="27900214"/>
<dbReference type="GO" id="GO:0004553">
    <property type="term" value="F:hydrolase activity, hydrolyzing O-glycosyl compounds"/>
    <property type="evidence" value="ECO:0007669"/>
    <property type="project" value="InterPro"/>
</dbReference>
<dbReference type="OrthoDB" id="25131at2759"/>
<dbReference type="OMA" id="QRESWND"/>
<dbReference type="InterPro" id="IPR013320">
    <property type="entry name" value="ConA-like_dom_sf"/>
</dbReference>
<keyword evidence="3" id="KW-1185">Reference proteome</keyword>
<keyword evidence="2" id="KW-0378">Hydrolase</keyword>
<accession>M3CA44</accession>
<dbReference type="Pfam" id="PF00722">
    <property type="entry name" value="Glyco_hydro_16"/>
    <property type="match status" value="1"/>
</dbReference>